<keyword evidence="2" id="KW-0732">Signal</keyword>
<evidence type="ECO:0000256" key="2">
    <source>
        <dbReference type="SAM" id="SignalP"/>
    </source>
</evidence>
<feature type="compositionally biased region" description="Low complexity" evidence="1">
    <location>
        <begin position="51"/>
        <end position="66"/>
    </location>
</feature>
<dbReference type="AlphaFoldDB" id="A0A4Z1NDC4"/>
<evidence type="ECO:0000313" key="4">
    <source>
        <dbReference type="Proteomes" id="UP000298493"/>
    </source>
</evidence>
<organism evidence="3 4">
    <name type="scientific">Venturia nashicola</name>
    <dbReference type="NCBI Taxonomy" id="86259"/>
    <lineage>
        <taxon>Eukaryota</taxon>
        <taxon>Fungi</taxon>
        <taxon>Dikarya</taxon>
        <taxon>Ascomycota</taxon>
        <taxon>Pezizomycotina</taxon>
        <taxon>Dothideomycetes</taxon>
        <taxon>Pleosporomycetidae</taxon>
        <taxon>Venturiales</taxon>
        <taxon>Venturiaceae</taxon>
        <taxon>Venturia</taxon>
    </lineage>
</organism>
<reference evidence="3 4" key="1">
    <citation type="submission" date="2019-04" db="EMBL/GenBank/DDBJ databases">
        <title>High contiguity whole genome sequence and gene annotation resource for two Venturia nashicola isolates.</title>
        <authorList>
            <person name="Prokchorchik M."/>
            <person name="Won K."/>
            <person name="Lee Y."/>
            <person name="Choi E.D."/>
            <person name="Segonzac C."/>
            <person name="Sohn K.H."/>
        </authorList>
    </citation>
    <scope>NUCLEOTIDE SEQUENCE [LARGE SCALE GENOMIC DNA]</scope>
    <source>
        <strain evidence="3 4">PRI2</strain>
    </source>
</reference>
<dbReference type="Proteomes" id="UP000298493">
    <property type="component" value="Unassembled WGS sequence"/>
</dbReference>
<dbReference type="EMBL" id="SNSC02000026">
    <property type="protein sequence ID" value="TID13386.1"/>
    <property type="molecule type" value="Genomic_DNA"/>
</dbReference>
<accession>A0A4Z1NDC4</accession>
<sequence>MKLSLLILTLTTLLTNTNTHPIATPSQTACYREQNAQGVWEEVCTGDHWHPPTNSTSTTTSATSPPYGTLISENKSATQEVRRAAKPGRTACYAKKVDGVDVEVCTGDGWVAPGTNGDGADVSSGES</sequence>
<evidence type="ECO:0000256" key="1">
    <source>
        <dbReference type="SAM" id="MobiDB-lite"/>
    </source>
</evidence>
<comment type="caution">
    <text evidence="3">The sequence shown here is derived from an EMBL/GenBank/DDBJ whole genome shotgun (WGS) entry which is preliminary data.</text>
</comment>
<dbReference type="OrthoDB" id="10461591at2759"/>
<gene>
    <name evidence="3" type="ORF">E6O75_ATG11302</name>
</gene>
<name>A0A4Z1NDC4_9PEZI</name>
<keyword evidence="4" id="KW-1185">Reference proteome</keyword>
<feature type="chain" id="PRO_5021317180" evidence="2">
    <location>
        <begin position="20"/>
        <end position="127"/>
    </location>
</feature>
<feature type="region of interest" description="Disordered" evidence="1">
    <location>
        <begin position="47"/>
        <end position="66"/>
    </location>
</feature>
<protein>
    <submittedName>
        <fullName evidence="3">Uncharacterized protein</fullName>
    </submittedName>
</protein>
<evidence type="ECO:0000313" key="3">
    <source>
        <dbReference type="EMBL" id="TID13386.1"/>
    </source>
</evidence>
<proteinExistence type="predicted"/>
<feature type="signal peptide" evidence="2">
    <location>
        <begin position="1"/>
        <end position="19"/>
    </location>
</feature>